<keyword evidence="8" id="KW-0547">Nucleotide-binding</keyword>
<evidence type="ECO:0000256" key="2">
    <source>
        <dbReference type="ARBA" id="ARBA00004236"/>
    </source>
</evidence>
<dbReference type="SMART" id="SM00091">
    <property type="entry name" value="PAS"/>
    <property type="match status" value="1"/>
</dbReference>
<dbReference type="GO" id="GO:0004721">
    <property type="term" value="F:phosphoprotein phosphatase activity"/>
    <property type="evidence" value="ECO:0007669"/>
    <property type="project" value="TreeGrafter"/>
</dbReference>
<keyword evidence="9 17" id="KW-0418">Kinase</keyword>
<feature type="transmembrane region" description="Helical" evidence="13">
    <location>
        <begin position="6"/>
        <end position="27"/>
    </location>
</feature>
<dbReference type="InterPro" id="IPR004358">
    <property type="entry name" value="Sig_transdc_His_kin-like_C"/>
</dbReference>
<evidence type="ECO:0000256" key="6">
    <source>
        <dbReference type="ARBA" id="ARBA00022553"/>
    </source>
</evidence>
<dbReference type="GO" id="GO:0000155">
    <property type="term" value="F:phosphorelay sensor kinase activity"/>
    <property type="evidence" value="ECO:0007669"/>
    <property type="project" value="InterPro"/>
</dbReference>
<evidence type="ECO:0000259" key="15">
    <source>
        <dbReference type="PROSITE" id="PS50112"/>
    </source>
</evidence>
<dbReference type="Gene3D" id="3.30.565.10">
    <property type="entry name" value="Histidine kinase-like ATPase, C-terminal domain"/>
    <property type="match status" value="1"/>
</dbReference>
<dbReference type="PROSITE" id="PS50112">
    <property type="entry name" value="PAS"/>
    <property type="match status" value="1"/>
</dbReference>
<dbReference type="GO" id="GO:0016036">
    <property type="term" value="P:cellular response to phosphate starvation"/>
    <property type="evidence" value="ECO:0007669"/>
    <property type="project" value="TreeGrafter"/>
</dbReference>
<dbReference type="InterPro" id="IPR036890">
    <property type="entry name" value="HATPase_C_sf"/>
</dbReference>
<feature type="domain" description="PAS" evidence="15">
    <location>
        <begin position="230"/>
        <end position="268"/>
    </location>
</feature>
<dbReference type="Pfam" id="PF00672">
    <property type="entry name" value="HAMP"/>
    <property type="match status" value="1"/>
</dbReference>
<evidence type="ECO:0000256" key="8">
    <source>
        <dbReference type="ARBA" id="ARBA00022741"/>
    </source>
</evidence>
<dbReference type="NCBIfam" id="TIGR00229">
    <property type="entry name" value="sensory_box"/>
    <property type="match status" value="1"/>
</dbReference>
<evidence type="ECO:0000256" key="3">
    <source>
        <dbReference type="ARBA" id="ARBA00004314"/>
    </source>
</evidence>
<dbReference type="PANTHER" id="PTHR45453">
    <property type="entry name" value="PHOSPHATE REGULON SENSOR PROTEIN PHOR"/>
    <property type="match status" value="1"/>
</dbReference>
<dbReference type="GO" id="GO:0045121">
    <property type="term" value="C:membrane raft"/>
    <property type="evidence" value="ECO:0007669"/>
    <property type="project" value="UniProtKB-SubCell"/>
</dbReference>
<dbReference type="InterPro" id="IPR000014">
    <property type="entry name" value="PAS"/>
</dbReference>
<evidence type="ECO:0000313" key="17">
    <source>
        <dbReference type="EMBL" id="SDH85753.1"/>
    </source>
</evidence>
<dbReference type="PANTHER" id="PTHR45453:SF1">
    <property type="entry name" value="PHOSPHATE REGULON SENSOR PROTEIN PHOR"/>
    <property type="match status" value="1"/>
</dbReference>
<evidence type="ECO:0000259" key="14">
    <source>
        <dbReference type="PROSITE" id="PS50109"/>
    </source>
</evidence>
<comment type="catalytic activity">
    <reaction evidence="1">
        <text>ATP + protein L-histidine = ADP + protein N-phospho-L-histidine.</text>
        <dbReference type="EC" id="2.7.13.3"/>
    </reaction>
</comment>
<evidence type="ECO:0000256" key="4">
    <source>
        <dbReference type="ARBA" id="ARBA00012438"/>
    </source>
</evidence>
<dbReference type="SUPFAM" id="SSF158472">
    <property type="entry name" value="HAMP domain-like"/>
    <property type="match status" value="1"/>
</dbReference>
<evidence type="ECO:0000256" key="12">
    <source>
        <dbReference type="ARBA" id="ARBA00023136"/>
    </source>
</evidence>
<dbReference type="Pfam" id="PF00512">
    <property type="entry name" value="HisKA"/>
    <property type="match status" value="1"/>
</dbReference>
<dbReference type="CDD" id="cd00130">
    <property type="entry name" value="PAS"/>
    <property type="match status" value="1"/>
</dbReference>
<dbReference type="NCBIfam" id="NF046044">
    <property type="entry name" value="PnpS"/>
    <property type="match status" value="1"/>
</dbReference>
<keyword evidence="5" id="KW-1003">Cell membrane</keyword>
<dbReference type="SUPFAM" id="SSF47384">
    <property type="entry name" value="Homodimeric domain of signal transducing histidine kinase"/>
    <property type="match status" value="1"/>
</dbReference>
<dbReference type="PROSITE" id="PS50885">
    <property type="entry name" value="HAMP"/>
    <property type="match status" value="1"/>
</dbReference>
<dbReference type="CDD" id="cd06225">
    <property type="entry name" value="HAMP"/>
    <property type="match status" value="1"/>
</dbReference>
<name>A0A1G8FUE5_9CLOT</name>
<dbReference type="PRINTS" id="PR00344">
    <property type="entry name" value="BCTRLSENSOR"/>
</dbReference>
<keyword evidence="11" id="KW-0902">Two-component regulatory system</keyword>
<evidence type="ECO:0000256" key="7">
    <source>
        <dbReference type="ARBA" id="ARBA00022679"/>
    </source>
</evidence>
<dbReference type="SMART" id="SM00388">
    <property type="entry name" value="HisKA"/>
    <property type="match status" value="1"/>
</dbReference>
<dbReference type="SMART" id="SM00387">
    <property type="entry name" value="HATPase_c"/>
    <property type="match status" value="1"/>
</dbReference>
<dbReference type="PROSITE" id="PS50109">
    <property type="entry name" value="HIS_KIN"/>
    <property type="match status" value="1"/>
</dbReference>
<dbReference type="SUPFAM" id="SSF55785">
    <property type="entry name" value="PYP-like sensor domain (PAS domain)"/>
    <property type="match status" value="1"/>
</dbReference>
<dbReference type="FunFam" id="1.10.287.130:FF:000001">
    <property type="entry name" value="Two-component sensor histidine kinase"/>
    <property type="match status" value="1"/>
</dbReference>
<comment type="subcellular location">
    <subcellularLocation>
        <location evidence="2">Cell membrane</location>
    </subcellularLocation>
    <subcellularLocation>
        <location evidence="3">Membrane raft</location>
        <topology evidence="3">Multi-pass membrane protein</topology>
    </subcellularLocation>
</comment>
<dbReference type="CDD" id="cd00082">
    <property type="entry name" value="HisKA"/>
    <property type="match status" value="1"/>
</dbReference>
<evidence type="ECO:0000256" key="11">
    <source>
        <dbReference type="ARBA" id="ARBA00023012"/>
    </source>
</evidence>
<dbReference type="Pfam" id="PF02518">
    <property type="entry name" value="HATPase_c"/>
    <property type="match status" value="1"/>
</dbReference>
<evidence type="ECO:0000256" key="5">
    <source>
        <dbReference type="ARBA" id="ARBA00022475"/>
    </source>
</evidence>
<dbReference type="CDD" id="cd00075">
    <property type="entry name" value="HATPase"/>
    <property type="match status" value="1"/>
</dbReference>
<keyword evidence="13" id="KW-1133">Transmembrane helix</keyword>
<sequence>MSRRIIVSFLAGIIVAMFFLTSSFLLISSLEKINLVKEKLRTNNELLINYMEVDRINNTSLLVSVMDSIRVTLIDKNGDVLFDSTGKRGLENHLDRLEVKEAIEVGEGSDIRISETLNTQMVYYATRLSDGKILRSSTQAGSLNLGGGFVKYMLGTFAFVILVAYLISRKIADYLLEPIQEMTFATDRIANGEYTRRVRVRSDAELGKLGMNFNNMAERLEITFIESEEKQNRLEAILKSMNSGVFAYDNSDKIIMINPFCKQLFGISDNVIGKSVYEIKELRELIFMLNDEEDILEVQIEEPIRKDIRIKSAEILGERGSLVGTVVVLEDITDLKKLEKMRSQFVANVSHELKTPLTSIKGFSETLKFVKDENTRNKFLDIINDESERLTRLINDILTLSSIEQVKSVKNEEIDISYESEKVYHLLSPKAEVKNITLSLYQKEPLFMFGDVDLYNQLLLNLVDNAIKYTKEQGEVRITIEKEDTLIKVTVSDSGIGIPEKHLNRIFERFYRVDKARDRAMGGTGLGLAIVKHIVLSMGGTIEVSSEVGKGTQFVVYLPMDRESYDEE</sequence>
<dbReference type="EC" id="2.7.13.3" evidence="4"/>
<dbReference type="InterPro" id="IPR035965">
    <property type="entry name" value="PAS-like_dom_sf"/>
</dbReference>
<protein>
    <recommendedName>
        <fullName evidence="4">histidine kinase</fullName>
        <ecNumber evidence="4">2.7.13.3</ecNumber>
    </recommendedName>
</protein>
<dbReference type="RefSeq" id="WP_031572550.1">
    <property type="nucleotide sequence ID" value="NZ_FNDZ01000001.1"/>
</dbReference>
<dbReference type="SMART" id="SM00304">
    <property type="entry name" value="HAMP"/>
    <property type="match status" value="1"/>
</dbReference>
<dbReference type="AlphaFoldDB" id="A0A1G8FUE5"/>
<dbReference type="Gene3D" id="1.10.287.130">
    <property type="match status" value="1"/>
</dbReference>
<dbReference type="Pfam" id="PF13188">
    <property type="entry name" value="PAS_8"/>
    <property type="match status" value="1"/>
</dbReference>
<keyword evidence="6" id="KW-0597">Phosphoprotein</keyword>
<feature type="domain" description="Histidine kinase" evidence="14">
    <location>
        <begin position="348"/>
        <end position="562"/>
    </location>
</feature>
<dbReference type="InterPro" id="IPR036097">
    <property type="entry name" value="HisK_dim/P_sf"/>
</dbReference>
<dbReference type="InterPro" id="IPR050351">
    <property type="entry name" value="BphY/WalK/GraS-like"/>
</dbReference>
<evidence type="ECO:0000313" key="18">
    <source>
        <dbReference type="Proteomes" id="UP000183255"/>
    </source>
</evidence>
<feature type="transmembrane region" description="Helical" evidence="13">
    <location>
        <begin position="149"/>
        <end position="167"/>
    </location>
</feature>
<reference evidence="17 18" key="1">
    <citation type="submission" date="2016-10" db="EMBL/GenBank/DDBJ databases">
        <authorList>
            <person name="de Groot N.N."/>
        </authorList>
    </citation>
    <scope>NUCLEOTIDE SEQUENCE [LARGE SCALE GENOMIC DNA]</scope>
    <source>
        <strain evidence="17 18">CGMCC 1.5058</strain>
    </source>
</reference>
<dbReference type="Proteomes" id="UP000183255">
    <property type="component" value="Unassembled WGS sequence"/>
</dbReference>
<organism evidence="17 18">
    <name type="scientific">Proteiniclasticum ruminis</name>
    <dbReference type="NCBI Taxonomy" id="398199"/>
    <lineage>
        <taxon>Bacteria</taxon>
        <taxon>Bacillati</taxon>
        <taxon>Bacillota</taxon>
        <taxon>Clostridia</taxon>
        <taxon>Eubacteriales</taxon>
        <taxon>Clostridiaceae</taxon>
        <taxon>Proteiniclasticum</taxon>
    </lineage>
</organism>
<dbReference type="FunFam" id="3.30.565.10:FF:000023">
    <property type="entry name" value="PAS domain-containing sensor histidine kinase"/>
    <property type="match status" value="1"/>
</dbReference>
<dbReference type="InterPro" id="IPR003594">
    <property type="entry name" value="HATPase_dom"/>
</dbReference>
<dbReference type="GO" id="GO:0005524">
    <property type="term" value="F:ATP binding"/>
    <property type="evidence" value="ECO:0007669"/>
    <property type="project" value="UniProtKB-KW"/>
</dbReference>
<evidence type="ECO:0000259" key="16">
    <source>
        <dbReference type="PROSITE" id="PS50885"/>
    </source>
</evidence>
<dbReference type="InterPro" id="IPR003660">
    <property type="entry name" value="HAMP_dom"/>
</dbReference>
<gene>
    <name evidence="17" type="ORF">SAMN05421804_10140</name>
</gene>
<dbReference type="SUPFAM" id="SSF55874">
    <property type="entry name" value="ATPase domain of HSP90 chaperone/DNA topoisomerase II/histidine kinase"/>
    <property type="match status" value="1"/>
</dbReference>
<evidence type="ECO:0000256" key="13">
    <source>
        <dbReference type="SAM" id="Phobius"/>
    </source>
</evidence>
<feature type="domain" description="HAMP" evidence="16">
    <location>
        <begin position="173"/>
        <end position="225"/>
    </location>
</feature>
<evidence type="ECO:0000256" key="10">
    <source>
        <dbReference type="ARBA" id="ARBA00022840"/>
    </source>
</evidence>
<evidence type="ECO:0000256" key="1">
    <source>
        <dbReference type="ARBA" id="ARBA00000085"/>
    </source>
</evidence>
<proteinExistence type="predicted"/>
<keyword evidence="12 13" id="KW-0472">Membrane</keyword>
<keyword evidence="13" id="KW-0812">Transmembrane</keyword>
<evidence type="ECO:0000256" key="9">
    <source>
        <dbReference type="ARBA" id="ARBA00022777"/>
    </source>
</evidence>
<dbReference type="InterPro" id="IPR005467">
    <property type="entry name" value="His_kinase_dom"/>
</dbReference>
<accession>A0A1G8FUE5</accession>
<keyword evidence="7" id="KW-0808">Transferase</keyword>
<dbReference type="EMBL" id="FNDZ01000001">
    <property type="protein sequence ID" value="SDH85753.1"/>
    <property type="molecule type" value="Genomic_DNA"/>
</dbReference>
<keyword evidence="10" id="KW-0067">ATP-binding</keyword>
<dbReference type="InterPro" id="IPR003661">
    <property type="entry name" value="HisK_dim/P_dom"/>
</dbReference>
<dbReference type="Gene3D" id="3.30.450.20">
    <property type="entry name" value="PAS domain"/>
    <property type="match status" value="1"/>
</dbReference>
<dbReference type="GO" id="GO:0005886">
    <property type="term" value="C:plasma membrane"/>
    <property type="evidence" value="ECO:0007669"/>
    <property type="project" value="UniProtKB-SubCell"/>
</dbReference>
<dbReference type="Gene3D" id="6.10.340.10">
    <property type="match status" value="1"/>
</dbReference>